<dbReference type="AlphaFoldDB" id="A0A6A6ZZX1"/>
<feature type="compositionally biased region" description="Acidic residues" evidence="1">
    <location>
        <begin position="244"/>
        <end position="277"/>
    </location>
</feature>
<feature type="compositionally biased region" description="Acidic residues" evidence="1">
    <location>
        <begin position="483"/>
        <end position="492"/>
    </location>
</feature>
<feature type="region of interest" description="Disordered" evidence="1">
    <location>
        <begin position="545"/>
        <end position="644"/>
    </location>
</feature>
<feature type="compositionally biased region" description="Basic residues" evidence="1">
    <location>
        <begin position="633"/>
        <end position="644"/>
    </location>
</feature>
<protein>
    <submittedName>
        <fullName evidence="2">Uncharacterized protein</fullName>
    </submittedName>
</protein>
<organism evidence="2 3">
    <name type="scientific">Ophiobolus disseminans</name>
    <dbReference type="NCBI Taxonomy" id="1469910"/>
    <lineage>
        <taxon>Eukaryota</taxon>
        <taxon>Fungi</taxon>
        <taxon>Dikarya</taxon>
        <taxon>Ascomycota</taxon>
        <taxon>Pezizomycotina</taxon>
        <taxon>Dothideomycetes</taxon>
        <taxon>Pleosporomycetidae</taxon>
        <taxon>Pleosporales</taxon>
        <taxon>Pleosporineae</taxon>
        <taxon>Phaeosphaeriaceae</taxon>
        <taxon>Ophiobolus</taxon>
    </lineage>
</organism>
<keyword evidence="3" id="KW-1185">Reference proteome</keyword>
<dbReference type="Proteomes" id="UP000799424">
    <property type="component" value="Unassembled WGS sequence"/>
</dbReference>
<name>A0A6A6ZZX1_9PLEO</name>
<feature type="region of interest" description="Disordered" evidence="1">
    <location>
        <begin position="88"/>
        <end position="118"/>
    </location>
</feature>
<reference evidence="2" key="1">
    <citation type="journal article" date="2020" name="Stud. Mycol.">
        <title>101 Dothideomycetes genomes: a test case for predicting lifestyles and emergence of pathogens.</title>
        <authorList>
            <person name="Haridas S."/>
            <person name="Albert R."/>
            <person name="Binder M."/>
            <person name="Bloem J."/>
            <person name="Labutti K."/>
            <person name="Salamov A."/>
            <person name="Andreopoulos B."/>
            <person name="Baker S."/>
            <person name="Barry K."/>
            <person name="Bills G."/>
            <person name="Bluhm B."/>
            <person name="Cannon C."/>
            <person name="Castanera R."/>
            <person name="Culley D."/>
            <person name="Daum C."/>
            <person name="Ezra D."/>
            <person name="Gonzalez J."/>
            <person name="Henrissat B."/>
            <person name="Kuo A."/>
            <person name="Liang C."/>
            <person name="Lipzen A."/>
            <person name="Lutzoni F."/>
            <person name="Magnuson J."/>
            <person name="Mondo S."/>
            <person name="Nolan M."/>
            <person name="Ohm R."/>
            <person name="Pangilinan J."/>
            <person name="Park H.-J."/>
            <person name="Ramirez L."/>
            <person name="Alfaro M."/>
            <person name="Sun H."/>
            <person name="Tritt A."/>
            <person name="Yoshinaga Y."/>
            <person name="Zwiers L.-H."/>
            <person name="Turgeon B."/>
            <person name="Goodwin S."/>
            <person name="Spatafora J."/>
            <person name="Crous P."/>
            <person name="Grigoriev I."/>
        </authorList>
    </citation>
    <scope>NUCLEOTIDE SEQUENCE</scope>
    <source>
        <strain evidence="2">CBS 113818</strain>
    </source>
</reference>
<evidence type="ECO:0000313" key="3">
    <source>
        <dbReference type="Proteomes" id="UP000799424"/>
    </source>
</evidence>
<feature type="region of interest" description="Disordered" evidence="1">
    <location>
        <begin position="433"/>
        <end position="515"/>
    </location>
</feature>
<proteinExistence type="predicted"/>
<sequence>MPINPRNPFLKLATVSEEEEVDDDEVANISKVRKQDTLKKMRNISSDLGEQTFTKFTSKKFTNIVPATVLAKQDTDTPAVVEKLFDHSSNSANVPGRQGDDGVSTKDEHHDEYEGDGSNKFEPCLFTTTATIVTTMDNSDDFTTTIDSMLSDDDASAYPIVRLPLAVTGVPSNSDMTKPPTTLLRPVESTSATELHMSPADTRIITVKPLAKSLIRRVFNFTKAAPDAEPEEKIIPAENSVSESADEEPTSSGDENADADDEDDWEDDVGSLPEEPESALQEFGSQPEGVDFDKGNYSSFAALIEATKAKNNSTVANLDANADNVVDWEDDAGSLYEDSDSALQVEGQVGEETSDKPNYSSFAALIAATKANNSSAAAAETFVNDTAKLSASRTAFSPLASEFIPVNVLVALSPRSDGPVLTSPLSTIDEEETLVDDRQHEMNEDDGLSELSSKEHEPLNTSAPTSTEEDEQQQKDEIFTAVEDVEEPEEIEQSLLESAVATPPLPQHTATPLFSPAKSLMASRYAAPTQPPSVEQTTLKTLENMGTSKGTDLPKPHPSIPAPPQLHMTMIENRPVAPSRPRVTAPTLSDPFKGLTGSLKGSIWASESADAPGSSPKRVNPSPAQSGNGGHFKQTRKHRTGNPY</sequence>
<feature type="region of interest" description="Disordered" evidence="1">
    <location>
        <begin position="226"/>
        <end position="291"/>
    </location>
</feature>
<accession>A0A6A6ZZX1</accession>
<evidence type="ECO:0000256" key="1">
    <source>
        <dbReference type="SAM" id="MobiDB-lite"/>
    </source>
</evidence>
<gene>
    <name evidence="2" type="ORF">CC86DRAFT_406502</name>
</gene>
<dbReference type="EMBL" id="MU006226">
    <property type="protein sequence ID" value="KAF2826208.1"/>
    <property type="molecule type" value="Genomic_DNA"/>
</dbReference>
<evidence type="ECO:0000313" key="2">
    <source>
        <dbReference type="EMBL" id="KAF2826208.1"/>
    </source>
</evidence>
<feature type="compositionally biased region" description="Basic and acidic residues" evidence="1">
    <location>
        <begin position="98"/>
        <end position="112"/>
    </location>
</feature>